<gene>
    <name evidence="1" type="ORF">NSCI0253_LOCUS5800</name>
</gene>
<dbReference type="EMBL" id="HBFQ01008247">
    <property type="protein sequence ID" value="CAD8831453.1"/>
    <property type="molecule type" value="Transcribed_RNA"/>
</dbReference>
<organism evidence="1">
    <name type="scientific">Noctiluca scintillans</name>
    <name type="common">Sea sparkle</name>
    <name type="synonym">Red tide dinoflagellate</name>
    <dbReference type="NCBI Taxonomy" id="2966"/>
    <lineage>
        <taxon>Eukaryota</taxon>
        <taxon>Sar</taxon>
        <taxon>Alveolata</taxon>
        <taxon>Dinophyceae</taxon>
        <taxon>Noctilucales</taxon>
        <taxon>Noctilucaceae</taxon>
        <taxon>Noctiluca</taxon>
    </lineage>
</organism>
<accession>A0A7S0ZTA5</accession>
<sequence>MRDASKVQAGHLQQCCFVQMRGRILLRHLLCSQSTEIESYNERGHCAFEGQDFDMVQSNHCFGCANNLLFTTNSFRQRNQTVAPALPFARTFMAQPEESRVTPCSGYLAR</sequence>
<protein>
    <submittedName>
        <fullName evidence="1">Uncharacterized protein</fullName>
    </submittedName>
</protein>
<dbReference type="AlphaFoldDB" id="A0A7S0ZTA5"/>
<evidence type="ECO:0000313" key="1">
    <source>
        <dbReference type="EMBL" id="CAD8831453.1"/>
    </source>
</evidence>
<name>A0A7S0ZTA5_NOCSC</name>
<reference evidence="1" key="1">
    <citation type="submission" date="2021-01" db="EMBL/GenBank/DDBJ databases">
        <authorList>
            <person name="Corre E."/>
            <person name="Pelletier E."/>
            <person name="Niang G."/>
            <person name="Scheremetjew M."/>
            <person name="Finn R."/>
            <person name="Kale V."/>
            <person name="Holt S."/>
            <person name="Cochrane G."/>
            <person name="Meng A."/>
            <person name="Brown T."/>
            <person name="Cohen L."/>
        </authorList>
    </citation>
    <scope>NUCLEOTIDE SEQUENCE</scope>
</reference>
<proteinExistence type="predicted"/>